<dbReference type="PANTHER" id="PTHR44942">
    <property type="entry name" value="METHYLTRANSF_11 DOMAIN-CONTAINING PROTEIN"/>
    <property type="match status" value="1"/>
</dbReference>
<dbReference type="GO" id="GO:0032259">
    <property type="term" value="P:methylation"/>
    <property type="evidence" value="ECO:0007669"/>
    <property type="project" value="UniProtKB-KW"/>
</dbReference>
<dbReference type="InterPro" id="IPR051052">
    <property type="entry name" value="Diverse_substrate_MTase"/>
</dbReference>
<dbReference type="GO" id="GO:0008757">
    <property type="term" value="F:S-adenosylmethionine-dependent methyltransferase activity"/>
    <property type="evidence" value="ECO:0007669"/>
    <property type="project" value="InterPro"/>
</dbReference>
<dbReference type="InterPro" id="IPR029063">
    <property type="entry name" value="SAM-dependent_MTases_sf"/>
</dbReference>
<evidence type="ECO:0000256" key="3">
    <source>
        <dbReference type="ARBA" id="ARBA00022679"/>
    </source>
</evidence>
<evidence type="ECO:0000313" key="6">
    <source>
        <dbReference type="Proteomes" id="UP000643672"/>
    </source>
</evidence>
<accession>A0A8H9CGV2</accession>
<dbReference type="CDD" id="cd02440">
    <property type="entry name" value="AdoMet_MTases"/>
    <property type="match status" value="1"/>
</dbReference>
<keyword evidence="2" id="KW-0489">Methyltransferase</keyword>
<keyword evidence="6" id="KW-1185">Reference proteome</keyword>
<evidence type="ECO:0000256" key="1">
    <source>
        <dbReference type="ARBA" id="ARBA00008361"/>
    </source>
</evidence>
<keyword evidence="3" id="KW-0808">Transferase</keyword>
<evidence type="ECO:0000313" key="5">
    <source>
        <dbReference type="EMBL" id="CAB5505287.1"/>
    </source>
</evidence>
<organism evidence="5 6">
    <name type="scientific">Bathymodiolus thermophilus thioautotrophic gill symbiont</name>
    <dbReference type="NCBI Taxonomy" id="2360"/>
    <lineage>
        <taxon>Bacteria</taxon>
        <taxon>Pseudomonadati</taxon>
        <taxon>Pseudomonadota</taxon>
        <taxon>Gammaproteobacteria</taxon>
        <taxon>sulfur-oxidizing symbionts</taxon>
    </lineage>
</organism>
<proteinExistence type="inferred from homology"/>
<comment type="caution">
    <text evidence="5">The sequence shown here is derived from an EMBL/GenBank/DDBJ whole genome shotgun (WGS) entry which is preliminary data.</text>
</comment>
<evidence type="ECO:0000256" key="2">
    <source>
        <dbReference type="ARBA" id="ARBA00022603"/>
    </source>
</evidence>
<dbReference type="SUPFAM" id="SSF53335">
    <property type="entry name" value="S-adenosyl-L-methionine-dependent methyltransferases"/>
    <property type="match status" value="1"/>
</dbReference>
<dbReference type="Proteomes" id="UP000643672">
    <property type="component" value="Unassembled WGS sequence"/>
</dbReference>
<evidence type="ECO:0000259" key="4">
    <source>
        <dbReference type="Pfam" id="PF08241"/>
    </source>
</evidence>
<feature type="domain" description="Methyltransferase type 11" evidence="4">
    <location>
        <begin position="56"/>
        <end position="147"/>
    </location>
</feature>
<name>A0A8H9CGV2_9GAMM</name>
<dbReference type="PANTHER" id="PTHR44942:SF4">
    <property type="entry name" value="METHYLTRANSFERASE TYPE 11 DOMAIN-CONTAINING PROTEIN"/>
    <property type="match status" value="1"/>
</dbReference>
<comment type="similarity">
    <text evidence="1">Belongs to the methyltransferase superfamily.</text>
</comment>
<gene>
    <name evidence="5" type="ORF">THERMOS_2100</name>
</gene>
<reference evidence="5 6" key="1">
    <citation type="submission" date="2020-05" db="EMBL/GenBank/DDBJ databases">
        <authorList>
            <person name="Petersen J."/>
            <person name="Sayavedra L."/>
        </authorList>
    </citation>
    <scope>NUCLEOTIDE SEQUENCE [LARGE SCALE GENOMIC DNA]</scope>
    <source>
        <strain evidence="5">B thermophilus SOXS</strain>
    </source>
</reference>
<sequence>MSDKNIEKNRYNSEAQNALDAGNYSSVNNLTLPLKKPYDFYESIIAMHINDKSFVLEIGAGMGENTEFLLATGAKVCATDISEHSLGVIEKRFNTDKLITKVADMEKLPFSDQSFDMVVSAGSLSYGDNDMVLHEIYRVLKIKGVFIAIDSLNNNPIYRLNRYVHYLKGERSLSVIERTPDLKLLSKYEQKFGKIETRFFGSISFLTPLMIRAFGEKISTKISDIVDKMFFIKRSAFKFVLMAKKK</sequence>
<dbReference type="Gene3D" id="3.40.50.150">
    <property type="entry name" value="Vaccinia Virus protein VP39"/>
    <property type="match status" value="1"/>
</dbReference>
<dbReference type="AlphaFoldDB" id="A0A8H9CGV2"/>
<dbReference type="EMBL" id="CAESAQ020000088">
    <property type="protein sequence ID" value="CAB5505287.1"/>
    <property type="molecule type" value="Genomic_DNA"/>
</dbReference>
<dbReference type="Pfam" id="PF08241">
    <property type="entry name" value="Methyltransf_11"/>
    <property type="match status" value="1"/>
</dbReference>
<dbReference type="RefSeq" id="WP_202753370.1">
    <property type="nucleotide sequence ID" value="NZ_CAESAQ020000088.1"/>
</dbReference>
<dbReference type="InterPro" id="IPR013216">
    <property type="entry name" value="Methyltransf_11"/>
</dbReference>
<protein>
    <recommendedName>
        <fullName evidence="4">Methyltransferase type 11 domain-containing protein</fullName>
    </recommendedName>
</protein>